<keyword evidence="1" id="KW-0812">Transmembrane</keyword>
<evidence type="ECO:0000313" key="2">
    <source>
        <dbReference type="EMBL" id="MDG3013538.1"/>
    </source>
</evidence>
<evidence type="ECO:0008006" key="4">
    <source>
        <dbReference type="Google" id="ProtNLM"/>
    </source>
</evidence>
<feature type="transmembrane region" description="Helical" evidence="1">
    <location>
        <begin position="12"/>
        <end position="30"/>
    </location>
</feature>
<dbReference type="AlphaFoldDB" id="A0A9X4RCG3"/>
<keyword evidence="3" id="KW-1185">Reference proteome</keyword>
<organism evidence="2 3">
    <name type="scientific">Speluncibacter jeojiensis</name>
    <dbReference type="NCBI Taxonomy" id="2710754"/>
    <lineage>
        <taxon>Bacteria</taxon>
        <taxon>Bacillati</taxon>
        <taxon>Actinomycetota</taxon>
        <taxon>Actinomycetes</taxon>
        <taxon>Mycobacteriales</taxon>
        <taxon>Speluncibacteraceae</taxon>
        <taxon>Speluncibacter</taxon>
    </lineage>
</organism>
<name>A0A9X4RCG3_9ACTN</name>
<dbReference type="EMBL" id="JANRHA010000001">
    <property type="protein sequence ID" value="MDG3013538.1"/>
    <property type="molecule type" value="Genomic_DNA"/>
</dbReference>
<keyword evidence="1" id="KW-0472">Membrane</keyword>
<feature type="transmembrane region" description="Helical" evidence="1">
    <location>
        <begin position="36"/>
        <end position="56"/>
    </location>
</feature>
<gene>
    <name evidence="2" type="ORF">NVS88_03080</name>
</gene>
<evidence type="ECO:0000313" key="3">
    <source>
        <dbReference type="Proteomes" id="UP001152755"/>
    </source>
</evidence>
<proteinExistence type="predicted"/>
<dbReference type="Proteomes" id="UP001152755">
    <property type="component" value="Unassembled WGS sequence"/>
</dbReference>
<dbReference type="RefSeq" id="WP_332519131.1">
    <property type="nucleotide sequence ID" value="NZ_JANRHA010000001.1"/>
</dbReference>
<sequence>MNTKISAYAKTIEALFGTVLMVGTTALAWASNDIPLAWLGGIQVVLAAMTVFRVWLVKNEPLIEQAAAEVESVVRDVEHKDVPAAIGTAVQVVTDGQLGADRAAVDALLAEIRGKHAAEQPPTA</sequence>
<protein>
    <recommendedName>
        <fullName evidence="4">Holin</fullName>
    </recommendedName>
</protein>
<reference evidence="2" key="1">
    <citation type="submission" date="2022-08" db="EMBL/GenBank/DDBJ databases">
        <title>Genome analysis of Corynebacteriales strain.</title>
        <authorList>
            <person name="Lee S.D."/>
        </authorList>
    </citation>
    <scope>NUCLEOTIDE SEQUENCE</scope>
    <source>
        <strain evidence="2">D3-21</strain>
    </source>
</reference>
<keyword evidence="1" id="KW-1133">Transmembrane helix</keyword>
<evidence type="ECO:0000256" key="1">
    <source>
        <dbReference type="SAM" id="Phobius"/>
    </source>
</evidence>
<accession>A0A9X4RCG3</accession>
<comment type="caution">
    <text evidence="2">The sequence shown here is derived from an EMBL/GenBank/DDBJ whole genome shotgun (WGS) entry which is preliminary data.</text>
</comment>